<dbReference type="GO" id="GO:0016020">
    <property type="term" value="C:membrane"/>
    <property type="evidence" value="ECO:0007669"/>
    <property type="project" value="UniProtKB-SubCell"/>
</dbReference>
<evidence type="ECO:0000256" key="1">
    <source>
        <dbReference type="ARBA" id="ARBA00004141"/>
    </source>
</evidence>
<sequence length="390" mass="43704">MYASRWTQGWMGFALLWFLLAIAFAPTNKVYQQGMALFLWVPTLCLVWPARSRLAEVWRTQRMLCLAVLALCGWALLSMLWSQEPDLTRGPKRLLYILVFLLFFPILAGGRPERVIRLMQWGGLGLALVALLAIIRFYWLEGNPWFGRLSGLGELAHPILGGYALGLAMVWMLSWVPPSRLMRVVWCLALGVLCAFVVLCQSRGVAVALLATILTAPLWRRDRQTLLLALASLLFAIVVFWLLAPLVLERGVSYRPQIFMASLQMIAERPWTGLGLESSYRVFASDLYFDHSHNLLTHVAIELGIPGLLLWMAVWLATLSEAWRSRHTLFGQGLLGIWVFSTVAMQFDAASLTGTPRAEWFITWLPVGLALVSACARGSSGVCDKIPRST</sequence>
<reference evidence="7 8" key="2">
    <citation type="journal article" date="2021" name="Microorganisms">
        <title>The Ever-Expanding Pseudomonas Genus: Description of 43 New Species and Partition of the Pseudomonas putida Group.</title>
        <authorList>
            <person name="Girard L."/>
            <person name="Lood C."/>
            <person name="Hofte M."/>
            <person name="Vandamme P."/>
            <person name="Rokni-Zadeh H."/>
            <person name="van Noort V."/>
            <person name="Lavigne R."/>
            <person name="De Mot R."/>
        </authorList>
    </citation>
    <scope>NUCLEOTIDE SEQUENCE [LARGE SCALE GENOMIC DNA]</scope>
    <source>
        <strain evidence="7 8">RW8P3</strain>
    </source>
</reference>
<reference evidence="7 8" key="1">
    <citation type="journal article" date="2020" name="Microorganisms">
        <title>Reliable Identification of Environmental Pseudomonas Isolates Using the rpoD Gene.</title>
        <authorList>
            <consortium name="The Broad Institute Genome Sequencing Platform"/>
            <person name="Girard L."/>
            <person name="Lood C."/>
            <person name="Rokni-Zadeh H."/>
            <person name="van Noort V."/>
            <person name="Lavigne R."/>
            <person name="De Mot R."/>
        </authorList>
    </citation>
    <scope>NUCLEOTIDE SEQUENCE [LARGE SCALE GENOMIC DNA]</scope>
    <source>
        <strain evidence="7 8">RW8P3</strain>
    </source>
</reference>
<keyword evidence="3 5" id="KW-1133">Transmembrane helix</keyword>
<proteinExistence type="predicted"/>
<dbReference type="AlphaFoldDB" id="A0A9E6PM90"/>
<dbReference type="PANTHER" id="PTHR37422">
    <property type="entry name" value="TEICHURONIC ACID BIOSYNTHESIS PROTEIN TUAE"/>
    <property type="match status" value="1"/>
</dbReference>
<accession>A0A9E6PM90</accession>
<keyword evidence="7" id="KW-0436">Ligase</keyword>
<feature type="transmembrane region" description="Helical" evidence="5">
    <location>
        <begin position="329"/>
        <end position="349"/>
    </location>
</feature>
<feature type="transmembrane region" description="Helical" evidence="5">
    <location>
        <begin position="7"/>
        <end position="25"/>
    </location>
</feature>
<name>A0A9E6PM90_9PSED</name>
<keyword evidence="8" id="KW-1185">Reference proteome</keyword>
<gene>
    <name evidence="7" type="ORF">HU752_003415</name>
</gene>
<feature type="transmembrane region" description="Helical" evidence="5">
    <location>
        <begin position="204"/>
        <end position="219"/>
    </location>
</feature>
<dbReference type="Proteomes" id="UP000634530">
    <property type="component" value="Chromosome"/>
</dbReference>
<evidence type="ECO:0000256" key="3">
    <source>
        <dbReference type="ARBA" id="ARBA00022989"/>
    </source>
</evidence>
<feature type="transmembrane region" description="Helical" evidence="5">
    <location>
        <begin position="93"/>
        <end position="109"/>
    </location>
</feature>
<dbReference type="InterPro" id="IPR051533">
    <property type="entry name" value="WaaL-like"/>
</dbReference>
<feature type="transmembrane region" description="Helical" evidence="5">
    <location>
        <begin position="31"/>
        <end position="51"/>
    </location>
</feature>
<evidence type="ECO:0000256" key="5">
    <source>
        <dbReference type="SAM" id="Phobius"/>
    </source>
</evidence>
<dbReference type="Pfam" id="PF04932">
    <property type="entry name" value="Wzy_C"/>
    <property type="match status" value="1"/>
</dbReference>
<dbReference type="PANTHER" id="PTHR37422:SF13">
    <property type="entry name" value="LIPOPOLYSACCHARIDE BIOSYNTHESIS PROTEIN PA4999-RELATED"/>
    <property type="match status" value="1"/>
</dbReference>
<keyword evidence="4 5" id="KW-0472">Membrane</keyword>
<evidence type="ECO:0000256" key="4">
    <source>
        <dbReference type="ARBA" id="ARBA00023136"/>
    </source>
</evidence>
<feature type="transmembrane region" description="Helical" evidence="5">
    <location>
        <begin position="226"/>
        <end position="248"/>
    </location>
</feature>
<feature type="transmembrane region" description="Helical" evidence="5">
    <location>
        <begin position="295"/>
        <end position="317"/>
    </location>
</feature>
<dbReference type="RefSeq" id="WP_186683301.1">
    <property type="nucleotide sequence ID" value="NZ_CP077093.1"/>
</dbReference>
<evidence type="ECO:0000259" key="6">
    <source>
        <dbReference type="Pfam" id="PF04932"/>
    </source>
</evidence>
<keyword evidence="2 5" id="KW-0812">Transmembrane</keyword>
<dbReference type="KEGG" id="pvw:HU752_003415"/>
<feature type="transmembrane region" description="Helical" evidence="5">
    <location>
        <begin position="155"/>
        <end position="174"/>
    </location>
</feature>
<dbReference type="EMBL" id="CP077093">
    <property type="protein sequence ID" value="QXI29028.1"/>
    <property type="molecule type" value="Genomic_DNA"/>
</dbReference>
<comment type="subcellular location">
    <subcellularLocation>
        <location evidence="1">Membrane</location>
        <topology evidence="1">Multi-pass membrane protein</topology>
    </subcellularLocation>
</comment>
<evidence type="ECO:0000313" key="8">
    <source>
        <dbReference type="Proteomes" id="UP000634530"/>
    </source>
</evidence>
<evidence type="ECO:0000256" key="2">
    <source>
        <dbReference type="ARBA" id="ARBA00022692"/>
    </source>
</evidence>
<feature type="transmembrane region" description="Helical" evidence="5">
    <location>
        <begin position="63"/>
        <end position="81"/>
    </location>
</feature>
<organism evidence="7 8">
    <name type="scientific">Pseudomonas vanderleydeniana</name>
    <dbReference type="NCBI Taxonomy" id="2745495"/>
    <lineage>
        <taxon>Bacteria</taxon>
        <taxon>Pseudomonadati</taxon>
        <taxon>Pseudomonadota</taxon>
        <taxon>Gammaproteobacteria</taxon>
        <taxon>Pseudomonadales</taxon>
        <taxon>Pseudomonadaceae</taxon>
        <taxon>Pseudomonas</taxon>
    </lineage>
</organism>
<evidence type="ECO:0000313" key="7">
    <source>
        <dbReference type="EMBL" id="QXI29028.1"/>
    </source>
</evidence>
<feature type="domain" description="O-antigen ligase-related" evidence="6">
    <location>
        <begin position="189"/>
        <end position="312"/>
    </location>
</feature>
<protein>
    <submittedName>
        <fullName evidence="7">O-antigen ligase family protein</fullName>
    </submittedName>
</protein>
<feature type="transmembrane region" description="Helical" evidence="5">
    <location>
        <begin position="361"/>
        <end position="379"/>
    </location>
</feature>
<dbReference type="InterPro" id="IPR007016">
    <property type="entry name" value="O-antigen_ligase-rel_domated"/>
</dbReference>
<feature type="transmembrane region" description="Helical" evidence="5">
    <location>
        <begin position="181"/>
        <end position="198"/>
    </location>
</feature>
<feature type="transmembrane region" description="Helical" evidence="5">
    <location>
        <begin position="121"/>
        <end position="140"/>
    </location>
</feature>
<dbReference type="GO" id="GO:0016874">
    <property type="term" value="F:ligase activity"/>
    <property type="evidence" value="ECO:0007669"/>
    <property type="project" value="UniProtKB-KW"/>
</dbReference>